<sequence length="462" mass="52252">MFNRQAVTDIIHWYQQPQRKPLVIRGARQVGKTTAVRMAGKQLGVPVIEINLERHPELDPLFRRYQLDDLLFNFSLITGEAITPDKPLILFLDEAQATPAAYSCLRYFWEDMPQLAVILTGSLLDQVLNNYQLPSPVGRIEPYYMGALRFDEFLQAIGAEKESRALDMLNARNMHLIPDSLHEKLLGLVRRYTLTGGMPHCIQLGLDTHFNHADILKYQTALLQTYRDDFAKYRGSQSALTLNALFNGILGQIGQQFSHKQAQEIAQQSSGDNRQLNTAIEHFQAALLFYRVLHSHAEAVPLGAETKIRISKFLFLDIGLLLAAQNIPAQNIMHAPLELTNRGLLAEQFVGQQLLYAKPAYVNPELYYWQPPKAEGQAEIDFLFTVGNEIIPVEVKAGSSGTIKSLHTFVIKKQANRAIRISSAKPSVDKLEAKLIQQTRPFQLFNIPFYLVNHLEQLLTSI</sequence>
<dbReference type="InterPro" id="IPR025420">
    <property type="entry name" value="DUF4143"/>
</dbReference>
<dbReference type="SUPFAM" id="SSF52540">
    <property type="entry name" value="P-loop containing nucleoside triphosphate hydrolases"/>
    <property type="match status" value="1"/>
</dbReference>
<dbReference type="EMBL" id="CP133217">
    <property type="protein sequence ID" value="WML85234.1"/>
    <property type="molecule type" value="Genomic_DNA"/>
</dbReference>
<protein>
    <submittedName>
        <fullName evidence="4">AAA family ATPase</fullName>
    </submittedName>
</protein>
<reference evidence="4 5" key="1">
    <citation type="submission" date="2023-08" db="EMBL/GenBank/DDBJ databases">
        <title>New molecular markers tilS and rpoB for phylogenetic and monitoring studies of the genus Thiothrix biodiversity.</title>
        <authorList>
            <person name="Ravin N.V."/>
            <person name="Smolyakov D."/>
            <person name="Markov N.D."/>
            <person name="Beletsky A.V."/>
            <person name="Mardanov A.V."/>
            <person name="Rudenko T.S."/>
            <person name="Grabovich M.Y."/>
        </authorList>
    </citation>
    <scope>NUCLEOTIDE SEQUENCE</scope>
    <source>
        <strain evidence="4">DNT52</strain>
        <strain evidence="3 5">H33</strain>
    </source>
</reference>
<keyword evidence="5" id="KW-1185">Reference proteome</keyword>
<dbReference type="InterPro" id="IPR027417">
    <property type="entry name" value="P-loop_NTPase"/>
</dbReference>
<organism evidence="4">
    <name type="scientific">Thiothrix subterranea</name>
    <dbReference type="NCBI Taxonomy" id="2735563"/>
    <lineage>
        <taxon>Bacteria</taxon>
        <taxon>Pseudomonadati</taxon>
        <taxon>Pseudomonadota</taxon>
        <taxon>Gammaproteobacteria</taxon>
        <taxon>Thiotrichales</taxon>
        <taxon>Thiotrichaceae</taxon>
        <taxon>Thiothrix</taxon>
    </lineage>
</organism>
<gene>
    <name evidence="3" type="ORF">RCC75_05645</name>
    <name evidence="4" type="ORF">RCG00_13080</name>
</gene>
<dbReference type="Proteomes" id="UP001223336">
    <property type="component" value="Unassembled WGS sequence"/>
</dbReference>
<evidence type="ECO:0000313" key="4">
    <source>
        <dbReference type="EMBL" id="WML85234.1"/>
    </source>
</evidence>
<dbReference type="EMBL" id="JAVFKN010000005">
    <property type="protein sequence ID" value="MDQ5768001.1"/>
    <property type="molecule type" value="Genomic_DNA"/>
</dbReference>
<evidence type="ECO:0000259" key="1">
    <source>
        <dbReference type="Pfam" id="PF13173"/>
    </source>
</evidence>
<dbReference type="Proteomes" id="UP001229862">
    <property type="component" value="Chromosome"/>
</dbReference>
<dbReference type="PANTHER" id="PTHR33295">
    <property type="entry name" value="ATPASE"/>
    <property type="match status" value="1"/>
</dbReference>
<evidence type="ECO:0000313" key="5">
    <source>
        <dbReference type="Proteomes" id="UP001223336"/>
    </source>
</evidence>
<accession>A0AA51MIQ9</accession>
<dbReference type="PANTHER" id="PTHR33295:SF7">
    <property type="entry name" value="ATPASE"/>
    <property type="match status" value="1"/>
</dbReference>
<dbReference type="RefSeq" id="WP_308134105.1">
    <property type="nucleotide sequence ID" value="NZ_CP133217.1"/>
</dbReference>
<evidence type="ECO:0000259" key="2">
    <source>
        <dbReference type="Pfam" id="PF13635"/>
    </source>
</evidence>
<evidence type="ECO:0000313" key="3">
    <source>
        <dbReference type="EMBL" id="MDQ5768001.1"/>
    </source>
</evidence>
<dbReference type="InterPro" id="IPR041682">
    <property type="entry name" value="AAA_14"/>
</dbReference>
<name>A0AA51MIQ9_9GAMM</name>
<dbReference type="AlphaFoldDB" id="A0AA51MIQ9"/>
<feature type="domain" description="AAA" evidence="1">
    <location>
        <begin position="19"/>
        <end position="154"/>
    </location>
</feature>
<feature type="domain" description="DUF4143" evidence="2">
    <location>
        <begin position="228"/>
        <end position="398"/>
    </location>
</feature>
<dbReference type="Pfam" id="PF13173">
    <property type="entry name" value="AAA_14"/>
    <property type="match status" value="1"/>
</dbReference>
<proteinExistence type="predicted"/>
<dbReference type="Gene3D" id="3.40.50.300">
    <property type="entry name" value="P-loop containing nucleotide triphosphate hydrolases"/>
    <property type="match status" value="1"/>
</dbReference>
<dbReference type="Pfam" id="PF13635">
    <property type="entry name" value="DUF4143"/>
    <property type="match status" value="1"/>
</dbReference>